<dbReference type="GO" id="GO:0006508">
    <property type="term" value="P:proteolysis"/>
    <property type="evidence" value="ECO:0007669"/>
    <property type="project" value="InterPro"/>
</dbReference>
<dbReference type="Proteomes" id="UP000612585">
    <property type="component" value="Unassembled WGS sequence"/>
</dbReference>
<dbReference type="Pfam" id="PF00082">
    <property type="entry name" value="Peptidase_S8"/>
    <property type="match status" value="1"/>
</dbReference>
<dbReference type="InterPro" id="IPR036852">
    <property type="entry name" value="Peptidase_S8/S53_dom_sf"/>
</dbReference>
<dbReference type="AlphaFoldDB" id="A0A8J3ZF78"/>
<dbReference type="EMBL" id="BOPG01000087">
    <property type="protein sequence ID" value="GIJ63049.1"/>
    <property type="molecule type" value="Genomic_DNA"/>
</dbReference>
<evidence type="ECO:0000259" key="4">
    <source>
        <dbReference type="Pfam" id="PF00082"/>
    </source>
</evidence>
<gene>
    <name evidence="5" type="ORF">Vau01_105650</name>
</gene>
<name>A0A8J3ZF78_9ACTN</name>
<protein>
    <recommendedName>
        <fullName evidence="4">Peptidase S8/S53 domain-containing protein</fullName>
    </recommendedName>
</protein>
<feature type="region of interest" description="Disordered" evidence="2">
    <location>
        <begin position="56"/>
        <end position="82"/>
    </location>
</feature>
<evidence type="ECO:0000313" key="5">
    <source>
        <dbReference type="EMBL" id="GIJ63049.1"/>
    </source>
</evidence>
<accession>A0A8J3ZF78</accession>
<dbReference type="PROSITE" id="PS51892">
    <property type="entry name" value="SUBTILASE"/>
    <property type="match status" value="1"/>
</dbReference>
<evidence type="ECO:0000256" key="3">
    <source>
        <dbReference type="SAM" id="Phobius"/>
    </source>
</evidence>
<organism evidence="5 6">
    <name type="scientific">Virgisporangium aurantiacum</name>
    <dbReference type="NCBI Taxonomy" id="175570"/>
    <lineage>
        <taxon>Bacteria</taxon>
        <taxon>Bacillati</taxon>
        <taxon>Actinomycetota</taxon>
        <taxon>Actinomycetes</taxon>
        <taxon>Micromonosporales</taxon>
        <taxon>Micromonosporaceae</taxon>
        <taxon>Virgisporangium</taxon>
    </lineage>
</organism>
<feature type="transmembrane region" description="Helical" evidence="3">
    <location>
        <begin position="88"/>
        <end position="112"/>
    </location>
</feature>
<evidence type="ECO:0000256" key="2">
    <source>
        <dbReference type="SAM" id="MobiDB-lite"/>
    </source>
</evidence>
<dbReference type="GO" id="GO:0004252">
    <property type="term" value="F:serine-type endopeptidase activity"/>
    <property type="evidence" value="ECO:0007669"/>
    <property type="project" value="InterPro"/>
</dbReference>
<dbReference type="RefSeq" id="WP_204009061.1">
    <property type="nucleotide sequence ID" value="NZ_BOPG01000087.1"/>
</dbReference>
<keyword evidence="3" id="KW-1133">Transmembrane helix</keyword>
<evidence type="ECO:0000256" key="1">
    <source>
        <dbReference type="PROSITE-ProRule" id="PRU01240"/>
    </source>
</evidence>
<dbReference type="InterPro" id="IPR000209">
    <property type="entry name" value="Peptidase_S8/S53_dom"/>
</dbReference>
<keyword evidence="3" id="KW-0812">Transmembrane</keyword>
<dbReference type="SUPFAM" id="SSF52743">
    <property type="entry name" value="Subtilisin-like"/>
    <property type="match status" value="1"/>
</dbReference>
<sequence>MSAAILAGIVALVRQKRPNLTLPQLHELLKSTATDKGAPGFDSEYGWGGVDPVKALTAPDPVTSTPAAAPGSPRRSLRSPHSGGPTTFLALAVATVIWGGGLALVIFLTVFLRRRIRRRIRRRRREAATRAEPAANRRGG</sequence>
<feature type="domain" description="Peptidase S8/S53" evidence="4">
    <location>
        <begin position="1"/>
        <end position="48"/>
    </location>
</feature>
<keyword evidence="6" id="KW-1185">Reference proteome</keyword>
<evidence type="ECO:0000313" key="6">
    <source>
        <dbReference type="Proteomes" id="UP000612585"/>
    </source>
</evidence>
<keyword evidence="3" id="KW-0472">Membrane</keyword>
<dbReference type="Gene3D" id="3.40.50.200">
    <property type="entry name" value="Peptidase S8/S53 domain"/>
    <property type="match status" value="1"/>
</dbReference>
<proteinExistence type="inferred from homology"/>
<comment type="caution">
    <text evidence="5">The sequence shown here is derived from an EMBL/GenBank/DDBJ whole genome shotgun (WGS) entry which is preliminary data.</text>
</comment>
<comment type="caution">
    <text evidence="1">Lacks conserved residue(s) required for the propagation of feature annotation.</text>
</comment>
<reference evidence="5" key="1">
    <citation type="submission" date="2021-01" db="EMBL/GenBank/DDBJ databases">
        <title>Whole genome shotgun sequence of Virgisporangium aurantiacum NBRC 16421.</title>
        <authorList>
            <person name="Komaki H."/>
            <person name="Tamura T."/>
        </authorList>
    </citation>
    <scope>NUCLEOTIDE SEQUENCE</scope>
    <source>
        <strain evidence="5">NBRC 16421</strain>
    </source>
</reference>
<comment type="similarity">
    <text evidence="1">Belongs to the peptidase S8 family.</text>
</comment>